<organism evidence="2 3">
    <name type="scientific">Candidatus Lachnoclostridium stercoravium</name>
    <dbReference type="NCBI Taxonomy" id="2838633"/>
    <lineage>
        <taxon>Bacteria</taxon>
        <taxon>Bacillati</taxon>
        <taxon>Bacillota</taxon>
        <taxon>Clostridia</taxon>
        <taxon>Lachnospirales</taxon>
        <taxon>Lachnospiraceae</taxon>
    </lineage>
</organism>
<dbReference type="AlphaFoldDB" id="A0A9D2HGH3"/>
<evidence type="ECO:0000256" key="1">
    <source>
        <dbReference type="SAM" id="Phobius"/>
    </source>
</evidence>
<evidence type="ECO:0000313" key="2">
    <source>
        <dbReference type="EMBL" id="HJA70079.1"/>
    </source>
</evidence>
<gene>
    <name evidence="2" type="ORF">IAA07_00685</name>
</gene>
<feature type="transmembrane region" description="Helical" evidence="1">
    <location>
        <begin position="20"/>
        <end position="38"/>
    </location>
</feature>
<dbReference type="Proteomes" id="UP000823900">
    <property type="component" value="Unassembled WGS sequence"/>
</dbReference>
<keyword evidence="1" id="KW-1133">Transmembrane helix</keyword>
<accession>A0A9D2HGH3</accession>
<name>A0A9D2HGH3_9FIRM</name>
<proteinExistence type="predicted"/>
<reference evidence="2" key="1">
    <citation type="journal article" date="2021" name="PeerJ">
        <title>Extensive microbial diversity within the chicken gut microbiome revealed by metagenomics and culture.</title>
        <authorList>
            <person name="Gilroy R."/>
            <person name="Ravi A."/>
            <person name="Getino M."/>
            <person name="Pursley I."/>
            <person name="Horton D.L."/>
            <person name="Alikhan N.F."/>
            <person name="Baker D."/>
            <person name="Gharbi K."/>
            <person name="Hall N."/>
            <person name="Watson M."/>
            <person name="Adriaenssens E.M."/>
            <person name="Foster-Nyarko E."/>
            <person name="Jarju S."/>
            <person name="Secka A."/>
            <person name="Antonio M."/>
            <person name="Oren A."/>
            <person name="Chaudhuri R.R."/>
            <person name="La Ragione R."/>
            <person name="Hildebrand F."/>
            <person name="Pallen M.J."/>
        </authorList>
    </citation>
    <scope>NUCLEOTIDE SEQUENCE</scope>
    <source>
        <strain evidence="2">CHK178-16964</strain>
    </source>
</reference>
<dbReference type="EMBL" id="DWZA01000004">
    <property type="protein sequence ID" value="HJA70079.1"/>
    <property type="molecule type" value="Genomic_DNA"/>
</dbReference>
<reference evidence="2" key="2">
    <citation type="submission" date="2021-04" db="EMBL/GenBank/DDBJ databases">
        <authorList>
            <person name="Gilroy R."/>
        </authorList>
    </citation>
    <scope>NUCLEOTIDE SEQUENCE</scope>
    <source>
        <strain evidence="2">CHK178-16964</strain>
    </source>
</reference>
<evidence type="ECO:0000313" key="3">
    <source>
        <dbReference type="Proteomes" id="UP000823900"/>
    </source>
</evidence>
<keyword evidence="1" id="KW-0472">Membrane</keyword>
<comment type="caution">
    <text evidence="2">The sequence shown here is derived from an EMBL/GenBank/DDBJ whole genome shotgun (WGS) entry which is preliminary data.</text>
</comment>
<protein>
    <submittedName>
        <fullName evidence="2">Uncharacterized protein</fullName>
    </submittedName>
</protein>
<keyword evidence="1" id="KW-0812">Transmembrane</keyword>
<sequence>MKKASPYRRENKKNDKLNLLLFYILPFIVFNGILFFLVTSRPRFDIEVGETSDYQTTVVTISQKSLLPVTEMSTSMDGEVLELQKVGSRQYAVSIHKNGALEVTMKNFNGMQRTVYEHINILDDAPPTVNESSIDEGILTIVFEDSQSGLDYDSIYAINSMNEELYPIAVDKVTNSATFAMDPDGLVVHASDLSGNEMQATFKSHKEGDLEVLTEDTVDGGEEVVEENEVEQ</sequence>